<evidence type="ECO:0000313" key="2">
    <source>
        <dbReference type="Proteomes" id="UP000627292"/>
    </source>
</evidence>
<keyword evidence="2" id="KW-1185">Reference proteome</keyword>
<accession>A0A917IVR4</accession>
<evidence type="ECO:0008006" key="3">
    <source>
        <dbReference type="Google" id="ProtNLM"/>
    </source>
</evidence>
<dbReference type="InterPro" id="IPR032183">
    <property type="entry name" value="PKD-like"/>
</dbReference>
<name>A0A917IVR4_9BACT</name>
<sequence>MKSMNKLKYVTGLVVLFCFMQGCYKDKGNYDYQAIGKVVIDTTVNNIRTDYAIYRNDTLRISPDVYFNGTLVTDEKTVADKLSFTWVIFQATTGGNVYSRDTLSHVIKLNEPVTKQGGKWIVHLTVKELATQVETYVRFNVDVSETLSDGWMVLYEKDGATDVGIIVDDRSKKGVVTPRLFLDLMKSSNGAALAGKPVALVHSTAALTSGEVMVTSEHDMVGVDKSSFGTLYQFADLFWTPPAGQSLKAMVVNPTRKELAINNNRIHTANYASVGTFRTNKLGPAIPGVYGELEKWSAVFYGASYDAVVYDKTNKKFKQIPVNGTSVVDFPAQATGTKFEPSNVGLDMKADDWGASFCHYSIMSNSTNAYLLISNFYNAAPAAVGVNKIDMTACPGVNAVTTLASAYAGQYLLYGSNSNVYLYKYNSGAVAEAAWSAPAGETVTCVRLQKFFHLAFMNAIIPLPNQVVYIATWNEATKTGKVYSYPIDPSNGSIDKAAERVTEGYGKVKDMSYKWSL</sequence>
<comment type="caution">
    <text evidence="1">The sequence shown here is derived from an EMBL/GenBank/DDBJ whole genome shotgun (WGS) entry which is preliminary data.</text>
</comment>
<dbReference type="AlphaFoldDB" id="A0A917IVR4"/>
<dbReference type="Pfam" id="PF16407">
    <property type="entry name" value="PKD_2"/>
    <property type="match status" value="1"/>
</dbReference>
<reference evidence="1" key="2">
    <citation type="submission" date="2020-09" db="EMBL/GenBank/DDBJ databases">
        <authorList>
            <person name="Sun Q."/>
            <person name="Zhou Y."/>
        </authorList>
    </citation>
    <scope>NUCLEOTIDE SEQUENCE</scope>
    <source>
        <strain evidence="1">CGMCC 1.15290</strain>
    </source>
</reference>
<reference evidence="1" key="1">
    <citation type="journal article" date="2014" name="Int. J. Syst. Evol. Microbiol.">
        <title>Complete genome sequence of Corynebacterium casei LMG S-19264T (=DSM 44701T), isolated from a smear-ripened cheese.</title>
        <authorList>
            <consortium name="US DOE Joint Genome Institute (JGI-PGF)"/>
            <person name="Walter F."/>
            <person name="Albersmeier A."/>
            <person name="Kalinowski J."/>
            <person name="Ruckert C."/>
        </authorList>
    </citation>
    <scope>NUCLEOTIDE SEQUENCE</scope>
    <source>
        <strain evidence="1">CGMCC 1.15290</strain>
    </source>
</reference>
<organism evidence="1 2">
    <name type="scientific">Filimonas zeae</name>
    <dbReference type="NCBI Taxonomy" id="1737353"/>
    <lineage>
        <taxon>Bacteria</taxon>
        <taxon>Pseudomonadati</taxon>
        <taxon>Bacteroidota</taxon>
        <taxon>Chitinophagia</taxon>
        <taxon>Chitinophagales</taxon>
        <taxon>Chitinophagaceae</taxon>
        <taxon>Filimonas</taxon>
    </lineage>
</organism>
<dbReference type="PROSITE" id="PS51257">
    <property type="entry name" value="PROKAR_LIPOPROTEIN"/>
    <property type="match status" value="1"/>
</dbReference>
<proteinExistence type="predicted"/>
<gene>
    <name evidence="1" type="ORF">GCM10011379_13930</name>
</gene>
<protein>
    <recommendedName>
        <fullName evidence="3">PKD-like family protein</fullName>
    </recommendedName>
</protein>
<dbReference type="EMBL" id="BMIB01000002">
    <property type="protein sequence ID" value="GGH63245.1"/>
    <property type="molecule type" value="Genomic_DNA"/>
</dbReference>
<evidence type="ECO:0000313" key="1">
    <source>
        <dbReference type="EMBL" id="GGH63245.1"/>
    </source>
</evidence>
<dbReference type="Proteomes" id="UP000627292">
    <property type="component" value="Unassembled WGS sequence"/>
</dbReference>